<evidence type="ECO:0000313" key="3">
    <source>
        <dbReference type="Proteomes" id="UP000028045"/>
    </source>
</evidence>
<organism evidence="2 3">
    <name type="scientific">Stachybotrys chartarum (strain CBS 109288 / IBT 7711)</name>
    <name type="common">Toxic black mold</name>
    <name type="synonym">Stilbospora chartarum</name>
    <dbReference type="NCBI Taxonomy" id="1280523"/>
    <lineage>
        <taxon>Eukaryota</taxon>
        <taxon>Fungi</taxon>
        <taxon>Dikarya</taxon>
        <taxon>Ascomycota</taxon>
        <taxon>Pezizomycotina</taxon>
        <taxon>Sordariomycetes</taxon>
        <taxon>Hypocreomycetidae</taxon>
        <taxon>Hypocreales</taxon>
        <taxon>Stachybotryaceae</taxon>
        <taxon>Stachybotrys</taxon>
    </lineage>
</organism>
<dbReference type="AlphaFoldDB" id="A0A084B5A3"/>
<reference evidence="2 3" key="1">
    <citation type="journal article" date="2014" name="BMC Genomics">
        <title>Comparative genome sequencing reveals chemotype-specific gene clusters in the toxigenic black mold Stachybotrys.</title>
        <authorList>
            <person name="Semeiks J."/>
            <person name="Borek D."/>
            <person name="Otwinowski Z."/>
            <person name="Grishin N.V."/>
        </authorList>
    </citation>
    <scope>NUCLEOTIDE SEQUENCE [LARGE SCALE GENOMIC DNA]</scope>
    <source>
        <strain evidence="3">CBS 109288 / IBT 7711</strain>
    </source>
</reference>
<keyword evidence="3" id="KW-1185">Reference proteome</keyword>
<name>A0A084B5A3_STACB</name>
<feature type="compositionally biased region" description="Basic and acidic residues" evidence="1">
    <location>
        <begin position="101"/>
        <end position="122"/>
    </location>
</feature>
<evidence type="ECO:0000313" key="2">
    <source>
        <dbReference type="EMBL" id="KEY72732.1"/>
    </source>
</evidence>
<gene>
    <name evidence="2" type="ORF">S7711_10581</name>
</gene>
<feature type="region of interest" description="Disordered" evidence="1">
    <location>
        <begin position="1"/>
        <end position="137"/>
    </location>
</feature>
<dbReference type="EMBL" id="KL648018">
    <property type="protein sequence ID" value="KEY72732.1"/>
    <property type="molecule type" value="Genomic_DNA"/>
</dbReference>
<protein>
    <submittedName>
        <fullName evidence="2">Uncharacterized protein</fullName>
    </submittedName>
</protein>
<proteinExistence type="predicted"/>
<evidence type="ECO:0000256" key="1">
    <source>
        <dbReference type="SAM" id="MobiDB-lite"/>
    </source>
</evidence>
<dbReference type="Proteomes" id="UP000028045">
    <property type="component" value="Unassembled WGS sequence"/>
</dbReference>
<feature type="compositionally biased region" description="Basic and acidic residues" evidence="1">
    <location>
        <begin position="1"/>
        <end position="29"/>
    </location>
</feature>
<dbReference type="HOGENOM" id="CLU_1225472_0_0_1"/>
<sequence length="227" mass="25727">MQVRVEKTAETGELAGNRRKDKTDWETATERSGTPLVTKKRTVAWSSNGSKLKHEASTGRWLEEEERNGTEERRRSLQTPKTKQRKSPDESRQCPTKKVRTRVEMGLRHSDGGCGRKERKEEEVEEEEEERRRGKRRRDIGRSLKRLVEWVVVLYLKGGPGTVYRRPSTAQGLGGRRSRDARLPAVEQRAIPVSWRLVQPATIVIPRLARSSPAHGVDPISGAAATC</sequence>
<accession>A0A084B5A3</accession>